<sequence>MPATIVDEPLGVHFIFVDGTDWTIRLAGLPNPQLARDLAVGLAANAHPHGGIKRRGTANGYGIAARRMVHALSKDGFSGPASELTRGVLMRFWMAGNHTRERNTRQLLKDLDLTTGCLRPDVRAYLDGEPVQARPVLTTYKAYTDAEWERLETTCRHAVDESYARYKLAIQSDKWGSDPLLTDREDAEEDIAWLMLRRGPLTYSAYLDYFRARTGEKRGMRKTFSTTGCSAAQQVRDDLFPSRPIMAAYKALLGVYCGVVPDGIADLGVGDVEWAGDAMILLSYVKGRTARESSVLTGPAVRLLEQWLDHSSTLRRFADDSLREELWIGTTEHKADAARDHVKGAHRRKFVEQSGLVDDQGRKFCIHGGRIRHTYDERLARRGWTGRALIDPNHSARTEGDHYATPTDPDQLDDIDSIINDGQADILRKALPPVVLTSERAAQFAADFPDEVRRLGLDTAAIAELVGGERDVFTAACTDQLAGVHGPVGKPCPARPWVCLLCPLAVFLPRHASNLLRLDAFFGRQFQQMTTDHYLRVFGPYAHRLTHDILPKFSTEAKAKGALDVAGDDSEIPLRPEEATR</sequence>
<organism evidence="2 3">
    <name type="scientific">Streptomyces parvus</name>
    <dbReference type="NCBI Taxonomy" id="66428"/>
    <lineage>
        <taxon>Bacteria</taxon>
        <taxon>Bacillati</taxon>
        <taxon>Actinomycetota</taxon>
        <taxon>Actinomycetes</taxon>
        <taxon>Kitasatosporales</taxon>
        <taxon>Streptomycetaceae</taxon>
        <taxon>Streptomyces</taxon>
    </lineage>
</organism>
<evidence type="ECO:0000313" key="3">
    <source>
        <dbReference type="Proteomes" id="UP000323242"/>
    </source>
</evidence>
<dbReference type="Proteomes" id="UP000323242">
    <property type="component" value="Unassembled WGS sequence"/>
</dbReference>
<feature type="region of interest" description="Disordered" evidence="1">
    <location>
        <begin position="391"/>
        <end position="410"/>
    </location>
</feature>
<evidence type="ECO:0000256" key="1">
    <source>
        <dbReference type="SAM" id="MobiDB-lite"/>
    </source>
</evidence>
<gene>
    <name evidence="2" type="ORF">FY004_08590</name>
</gene>
<name>A0A5D4JHN5_9ACTN</name>
<dbReference type="RefSeq" id="WP_148901998.1">
    <property type="nucleotide sequence ID" value="NZ_VSZQ01000034.1"/>
</dbReference>
<accession>A0A5D4JHN5</accession>
<protein>
    <recommendedName>
        <fullName evidence="4">Integrase</fullName>
    </recommendedName>
</protein>
<reference evidence="2 3" key="1">
    <citation type="submission" date="2019-08" db="EMBL/GenBank/DDBJ databases">
        <title>Draft genome for granaticin producer strain Streptomyces parvus C05.</title>
        <authorList>
            <person name="Gonzalez-Pimentel J.L."/>
        </authorList>
    </citation>
    <scope>NUCLEOTIDE SEQUENCE [LARGE SCALE GENOMIC DNA]</scope>
    <source>
        <strain evidence="2 3">C05</strain>
    </source>
</reference>
<dbReference type="EMBL" id="VSZQ01000034">
    <property type="protein sequence ID" value="TYR64951.1"/>
    <property type="molecule type" value="Genomic_DNA"/>
</dbReference>
<proteinExistence type="predicted"/>
<evidence type="ECO:0000313" key="2">
    <source>
        <dbReference type="EMBL" id="TYR64951.1"/>
    </source>
</evidence>
<evidence type="ECO:0008006" key="4">
    <source>
        <dbReference type="Google" id="ProtNLM"/>
    </source>
</evidence>
<comment type="caution">
    <text evidence="2">The sequence shown here is derived from an EMBL/GenBank/DDBJ whole genome shotgun (WGS) entry which is preliminary data.</text>
</comment>
<keyword evidence="3" id="KW-1185">Reference proteome</keyword>
<dbReference type="AlphaFoldDB" id="A0A5D4JHN5"/>